<evidence type="ECO:0000313" key="2">
    <source>
        <dbReference type="Proteomes" id="UP000036356"/>
    </source>
</evidence>
<comment type="caution">
    <text evidence="1">The sequence shown here is derived from an EMBL/GenBank/DDBJ whole genome shotgun (WGS) entry which is preliminary data.</text>
</comment>
<dbReference type="EMBL" id="LDZY01000001">
    <property type="protein sequence ID" value="KLU68008.1"/>
    <property type="molecule type" value="Genomic_DNA"/>
</dbReference>
<dbReference type="RefSeq" id="WP_053006255.1">
    <property type="nucleotide sequence ID" value="NZ_LDZY01000001.1"/>
</dbReference>
<organism evidence="1 2">
    <name type="scientific">Desulfosporosinus acididurans</name>
    <dbReference type="NCBI Taxonomy" id="476652"/>
    <lineage>
        <taxon>Bacteria</taxon>
        <taxon>Bacillati</taxon>
        <taxon>Bacillota</taxon>
        <taxon>Clostridia</taxon>
        <taxon>Eubacteriales</taxon>
        <taxon>Desulfitobacteriaceae</taxon>
        <taxon>Desulfosporosinus</taxon>
    </lineage>
</organism>
<keyword evidence="2" id="KW-1185">Reference proteome</keyword>
<gene>
    <name evidence="1" type="ORF">DEAC_c04170</name>
</gene>
<dbReference type="PATRIC" id="fig|476652.3.peg.418"/>
<name>A0A0J1FYE2_9FIRM</name>
<dbReference type="Proteomes" id="UP000036356">
    <property type="component" value="Unassembled WGS sequence"/>
</dbReference>
<proteinExistence type="predicted"/>
<sequence>MFEQTINPIDTCGCGDTGYLTTRKIPIDLAHGVGYIENVPVYHCRSNSCSEFALPPEVSRRLEDIAEQMEADHSTQVVYTWRTTQEESAPPLQKAYQQTQVESFTLQFIGREYTDARVAFVVPGQAVFFQSTLEDSEYFLLRYDAKPSSEGIWFDFLKFYYDEQPDLTYEAFSAWSEEGYLKELGSITLDEVEDTLQDEFGELT</sequence>
<evidence type="ECO:0000313" key="1">
    <source>
        <dbReference type="EMBL" id="KLU68008.1"/>
    </source>
</evidence>
<dbReference type="AlphaFoldDB" id="A0A0J1FYE2"/>
<accession>A0A0J1FYE2</accession>
<reference evidence="1 2" key="1">
    <citation type="submission" date="2015-06" db="EMBL/GenBank/DDBJ databases">
        <title>Draft genome of the moderately acidophilic sulfate reducer Candidatus Desulfosporosinus acididurans strain M1.</title>
        <authorList>
            <person name="Poehlein A."/>
            <person name="Petzsch P."/>
            <person name="Johnson B.D."/>
            <person name="Schloemann M."/>
            <person name="Daniel R."/>
            <person name="Muehling M."/>
        </authorList>
    </citation>
    <scope>NUCLEOTIDE SEQUENCE [LARGE SCALE GENOMIC DNA]</scope>
    <source>
        <strain evidence="1 2">M1</strain>
    </source>
</reference>
<protein>
    <submittedName>
        <fullName evidence="1">Uncharacterized protein</fullName>
    </submittedName>
</protein>